<dbReference type="STRING" id="1851148.SMSP2_01132"/>
<evidence type="ECO:0000313" key="12">
    <source>
        <dbReference type="Proteomes" id="UP000188181"/>
    </source>
</evidence>
<evidence type="ECO:0000256" key="4">
    <source>
        <dbReference type="ARBA" id="ARBA00022605"/>
    </source>
</evidence>
<comment type="subunit">
    <text evidence="3 9">Tetramer of two alpha and two beta chains.</text>
</comment>
<dbReference type="RefSeq" id="WP_146683010.1">
    <property type="nucleotide sequence ID" value="NZ_CP019646.1"/>
</dbReference>
<dbReference type="PANTHER" id="PTHR43406:SF1">
    <property type="entry name" value="TRYPTOPHAN SYNTHASE ALPHA CHAIN, CHLOROPLASTIC"/>
    <property type="match status" value="1"/>
</dbReference>
<dbReference type="CDD" id="cd04724">
    <property type="entry name" value="Tryptophan_synthase_alpha"/>
    <property type="match status" value="1"/>
</dbReference>
<dbReference type="InterPro" id="IPR002028">
    <property type="entry name" value="Trp_synthase_suA"/>
</dbReference>
<dbReference type="SUPFAM" id="SSF51366">
    <property type="entry name" value="Ribulose-phoshate binding barrel"/>
    <property type="match status" value="1"/>
</dbReference>
<dbReference type="PANTHER" id="PTHR43406">
    <property type="entry name" value="TRYPTOPHAN SYNTHASE, ALPHA CHAIN"/>
    <property type="match status" value="1"/>
</dbReference>
<proteinExistence type="inferred from homology"/>
<evidence type="ECO:0000256" key="5">
    <source>
        <dbReference type="ARBA" id="ARBA00022822"/>
    </source>
</evidence>
<comment type="function">
    <text evidence="1 9">The alpha subunit is responsible for the aldol cleavage of indoleglycerol phosphate to indole and glyceraldehyde 3-phosphate.</text>
</comment>
<gene>
    <name evidence="9 11" type="primary">trpA</name>
    <name evidence="11" type="ORF">SMSP2_01132</name>
</gene>
<evidence type="ECO:0000256" key="1">
    <source>
        <dbReference type="ARBA" id="ARBA00003365"/>
    </source>
</evidence>
<sequence length="266" mass="28883">MNRIEKRFAEYKKNGRKALVGFISAGDPSVEMSKKLIREMIAGGLDVLELGVPFSDPTADGPVIQRSSSRALAAGVNMGVCFDIVRDIRSYDADVPVVLFSYYNPIIAYGERFYEDATAAGADGVLIVDLPPEEAGELTDKWPGNELVVIHLIAPTTYDERVKLISTASRGFLYLISRTGVTGTGGIDIDGVGRYVDRIRRQTDLPLCVGFGISTPEDAFAMAGHADGIVIGSAFEKVIEKNPDNPDLPKIMGDFVRGFRGALDRY</sequence>
<name>A0A1Q2MDK3_9BACT</name>
<dbReference type="GO" id="GO:0004834">
    <property type="term" value="F:tryptophan synthase activity"/>
    <property type="evidence" value="ECO:0007669"/>
    <property type="project" value="UniProtKB-UniRule"/>
</dbReference>
<dbReference type="EC" id="4.2.1.20" evidence="9"/>
<evidence type="ECO:0000256" key="10">
    <source>
        <dbReference type="RuleBase" id="RU003662"/>
    </source>
</evidence>
<comment type="similarity">
    <text evidence="9 10">Belongs to the TrpA family.</text>
</comment>
<keyword evidence="4 9" id="KW-0028">Amino-acid biosynthesis</keyword>
<accession>A0A1Q2MDK3</accession>
<dbReference type="InterPro" id="IPR013785">
    <property type="entry name" value="Aldolase_TIM"/>
</dbReference>
<keyword evidence="6 9" id="KW-0057">Aromatic amino acid biosynthesis</keyword>
<evidence type="ECO:0000256" key="7">
    <source>
        <dbReference type="ARBA" id="ARBA00023239"/>
    </source>
</evidence>
<evidence type="ECO:0000256" key="6">
    <source>
        <dbReference type="ARBA" id="ARBA00023141"/>
    </source>
</evidence>
<dbReference type="EMBL" id="CP019646">
    <property type="protein sequence ID" value="AQQ70771.1"/>
    <property type="molecule type" value="Genomic_DNA"/>
</dbReference>
<dbReference type="FunFam" id="3.20.20.70:FF:000037">
    <property type="entry name" value="Tryptophan synthase alpha chain"/>
    <property type="match status" value="1"/>
</dbReference>
<dbReference type="HAMAP" id="MF_00131">
    <property type="entry name" value="Trp_synth_alpha"/>
    <property type="match status" value="1"/>
</dbReference>
<keyword evidence="5 9" id="KW-0822">Tryptophan biosynthesis</keyword>
<dbReference type="Pfam" id="PF00290">
    <property type="entry name" value="Trp_syntA"/>
    <property type="match status" value="1"/>
</dbReference>
<dbReference type="GO" id="GO:0005829">
    <property type="term" value="C:cytosol"/>
    <property type="evidence" value="ECO:0007669"/>
    <property type="project" value="TreeGrafter"/>
</dbReference>
<keyword evidence="7 9" id="KW-0456">Lyase</keyword>
<dbReference type="NCBIfam" id="TIGR00262">
    <property type="entry name" value="trpA"/>
    <property type="match status" value="1"/>
</dbReference>
<dbReference type="InterPro" id="IPR011060">
    <property type="entry name" value="RibuloseP-bd_barrel"/>
</dbReference>
<keyword evidence="12" id="KW-1185">Reference proteome</keyword>
<evidence type="ECO:0000256" key="3">
    <source>
        <dbReference type="ARBA" id="ARBA00011270"/>
    </source>
</evidence>
<comment type="pathway">
    <text evidence="2 9">Amino-acid biosynthesis; L-tryptophan biosynthesis; L-tryptophan from chorismate: step 5/5.</text>
</comment>
<dbReference type="AlphaFoldDB" id="A0A1Q2MDK3"/>
<dbReference type="KEGG" id="pbas:SMSP2_01132"/>
<evidence type="ECO:0000256" key="9">
    <source>
        <dbReference type="HAMAP-Rule" id="MF_00131"/>
    </source>
</evidence>
<comment type="catalytic activity">
    <reaction evidence="8 9">
        <text>(1S,2R)-1-C-(indol-3-yl)glycerol 3-phosphate + L-serine = D-glyceraldehyde 3-phosphate + L-tryptophan + H2O</text>
        <dbReference type="Rhea" id="RHEA:10532"/>
        <dbReference type="ChEBI" id="CHEBI:15377"/>
        <dbReference type="ChEBI" id="CHEBI:33384"/>
        <dbReference type="ChEBI" id="CHEBI:57912"/>
        <dbReference type="ChEBI" id="CHEBI:58866"/>
        <dbReference type="ChEBI" id="CHEBI:59776"/>
        <dbReference type="EC" id="4.2.1.20"/>
    </reaction>
</comment>
<evidence type="ECO:0000256" key="8">
    <source>
        <dbReference type="ARBA" id="ARBA00049047"/>
    </source>
</evidence>
<dbReference type="OrthoDB" id="9804578at2"/>
<reference evidence="12" key="1">
    <citation type="submission" date="2017-02" db="EMBL/GenBank/DDBJ databases">
        <title>Comparative genomics and description of representatives of a novel lineage of planctomycetes thriving in anoxic sediments.</title>
        <authorList>
            <person name="Spring S."/>
            <person name="Bunk B."/>
            <person name="Sproer C."/>
        </authorList>
    </citation>
    <scope>NUCLEOTIDE SEQUENCE [LARGE SCALE GENOMIC DNA]</scope>
    <source>
        <strain evidence="12">SM-Chi-D1</strain>
    </source>
</reference>
<dbReference type="UniPathway" id="UPA00035">
    <property type="reaction ID" value="UER00044"/>
</dbReference>
<dbReference type="Proteomes" id="UP000188181">
    <property type="component" value="Chromosome"/>
</dbReference>
<evidence type="ECO:0000313" key="11">
    <source>
        <dbReference type="EMBL" id="AQQ70771.1"/>
    </source>
</evidence>
<protein>
    <recommendedName>
        <fullName evidence="9">Tryptophan synthase alpha chain</fullName>
        <ecNumber evidence="9">4.2.1.20</ecNumber>
    </recommendedName>
</protein>
<feature type="active site" description="Proton acceptor" evidence="9">
    <location>
        <position position="49"/>
    </location>
</feature>
<feature type="active site" description="Proton acceptor" evidence="9">
    <location>
        <position position="60"/>
    </location>
</feature>
<organism evidence="11 12">
    <name type="scientific">Limihaloglobus sulfuriphilus</name>
    <dbReference type="NCBI Taxonomy" id="1851148"/>
    <lineage>
        <taxon>Bacteria</taxon>
        <taxon>Pseudomonadati</taxon>
        <taxon>Planctomycetota</taxon>
        <taxon>Phycisphaerae</taxon>
        <taxon>Sedimentisphaerales</taxon>
        <taxon>Sedimentisphaeraceae</taxon>
        <taxon>Limihaloglobus</taxon>
    </lineage>
</organism>
<evidence type="ECO:0000256" key="2">
    <source>
        <dbReference type="ARBA" id="ARBA00004733"/>
    </source>
</evidence>
<dbReference type="Gene3D" id="3.20.20.70">
    <property type="entry name" value="Aldolase class I"/>
    <property type="match status" value="1"/>
</dbReference>